<dbReference type="STRING" id="1798539.A2994_03855"/>
<dbReference type="GO" id="GO:0016787">
    <property type="term" value="F:hydrolase activity"/>
    <property type="evidence" value="ECO:0007669"/>
    <property type="project" value="InterPro"/>
</dbReference>
<evidence type="ECO:0000259" key="1">
    <source>
        <dbReference type="Pfam" id="PF04851"/>
    </source>
</evidence>
<proteinExistence type="predicted"/>
<evidence type="ECO:0000313" key="3">
    <source>
        <dbReference type="Proteomes" id="UP000179010"/>
    </source>
</evidence>
<reference evidence="2 3" key="1">
    <citation type="journal article" date="2016" name="Nat. Commun.">
        <title>Thousands of microbial genomes shed light on interconnected biogeochemical processes in an aquifer system.</title>
        <authorList>
            <person name="Anantharaman K."/>
            <person name="Brown C.T."/>
            <person name="Hug L.A."/>
            <person name="Sharon I."/>
            <person name="Castelle C.J."/>
            <person name="Probst A.J."/>
            <person name="Thomas B.C."/>
            <person name="Singh A."/>
            <person name="Wilkins M.J."/>
            <person name="Karaoz U."/>
            <person name="Brodie E.L."/>
            <person name="Williams K.H."/>
            <person name="Hubbard S.S."/>
            <person name="Banfield J.F."/>
        </authorList>
    </citation>
    <scope>NUCLEOTIDE SEQUENCE [LARGE SCALE GENOMIC DNA]</scope>
</reference>
<sequence length="824" mass="93892">MPDKDIAKSDLPLVQKINEAVAAWRTQGQGYEGVSPTTKRLLEWWFIEEHRLGKNKFEFWESQRRGVEALIYCYEVLKTSSLYDLSKQLGVRIPIDPTNDNWAKYAFKMATGSGKTMMMAMAIVWSYFNKFIEKSGKFTDKFVLIAPNLIVLDRLFGDSEKPEFSGGAIFDKFPFIPPEWRSNFQVDVIGPNDAFVPKQRGVVYLTNWQKFIERSDGGADNPVQDLLGHKPSDEMNTREALLAALGKLENIMVINDEAHRVSSPDQVWAKAIEWMNNSPGVMCQLDFSATPRNQQGNLFTHIIAEYRLGEAIQDEIVKRPKIVEIEDIPEIESDNASETYRVQLDAGVGKWRSFEKEMSKAGKKPVLFVMAESTKAADQVAEYLDTFPELSDKVLTIHTDRAGEITKQELGKARKAAREIDSDQNPYKAVVSVLMLTEGWDVKNVKVIVPLRPLTAAAHILPEQTLGRGLRRMDLNHKNWIDELLIIEHPQFHDIIEGALSEEGVDVVFEPVDGTTPIPRTIRVEENKKQYDIEIPVTSGGLMRSMKKLADLKAIKLPSPLFRYKDLEPVEIKLTTRDMLTKQIEEREVMAMPFADRPEVYIAAIANKVSKYARITAQFHQIAPVVQEYITDYLFDKKLSYAPDDLKKLNNPAVRYRVIEVFVDAINDLTVESEDIDLTGAALKASEAKPFLWSRDVLEGEKTVFNLIPADNNLELDFAKLLEKDEAVKAFVKNMPQTLGLLIAYIDKDGFVRNYEPDFVAKHDDGMFIIETKGREDVDVQFKDKRAQVWAEAVTKLTRTPWKFVRVDQDKFTRMRPNTLSDLL</sequence>
<dbReference type="GO" id="GO:0005524">
    <property type="term" value="F:ATP binding"/>
    <property type="evidence" value="ECO:0007669"/>
    <property type="project" value="InterPro"/>
</dbReference>
<dbReference type="InterPro" id="IPR027417">
    <property type="entry name" value="P-loop_NTPase"/>
</dbReference>
<evidence type="ECO:0000313" key="2">
    <source>
        <dbReference type="EMBL" id="OGB85136.1"/>
    </source>
</evidence>
<comment type="caution">
    <text evidence="2">The sequence shown here is derived from an EMBL/GenBank/DDBJ whole genome shotgun (WGS) entry which is preliminary data.</text>
</comment>
<protein>
    <recommendedName>
        <fullName evidence="1">Helicase/UvrB N-terminal domain-containing protein</fullName>
    </recommendedName>
</protein>
<name>A0A1F4PNG4_UNCK3</name>
<feature type="domain" description="Helicase/UvrB N-terminal" evidence="1">
    <location>
        <begin position="100"/>
        <end position="292"/>
    </location>
</feature>
<dbReference type="GO" id="GO:0005829">
    <property type="term" value="C:cytosol"/>
    <property type="evidence" value="ECO:0007669"/>
    <property type="project" value="TreeGrafter"/>
</dbReference>
<dbReference type="AlphaFoldDB" id="A0A1F4PNG4"/>
<accession>A0A1F4PNG4</accession>
<dbReference type="EMBL" id="METE01000010">
    <property type="protein sequence ID" value="OGB85136.1"/>
    <property type="molecule type" value="Genomic_DNA"/>
</dbReference>
<dbReference type="PANTHER" id="PTHR47396:SF1">
    <property type="entry name" value="ATP-DEPENDENT HELICASE IRC3-RELATED"/>
    <property type="match status" value="1"/>
</dbReference>
<dbReference type="SUPFAM" id="SSF52540">
    <property type="entry name" value="P-loop containing nucleoside triphosphate hydrolases"/>
    <property type="match status" value="2"/>
</dbReference>
<dbReference type="Proteomes" id="UP000179010">
    <property type="component" value="Unassembled WGS sequence"/>
</dbReference>
<dbReference type="PANTHER" id="PTHR47396">
    <property type="entry name" value="TYPE I RESTRICTION ENZYME ECOKI R PROTEIN"/>
    <property type="match status" value="1"/>
</dbReference>
<dbReference type="GO" id="GO:0003677">
    <property type="term" value="F:DNA binding"/>
    <property type="evidence" value="ECO:0007669"/>
    <property type="project" value="InterPro"/>
</dbReference>
<gene>
    <name evidence="2" type="ORF">A2994_03855</name>
</gene>
<dbReference type="Pfam" id="PF04851">
    <property type="entry name" value="ResIII"/>
    <property type="match status" value="1"/>
</dbReference>
<dbReference type="InterPro" id="IPR006935">
    <property type="entry name" value="Helicase/UvrB_N"/>
</dbReference>
<dbReference type="InterPro" id="IPR050742">
    <property type="entry name" value="Helicase_Restrict-Modif_Enz"/>
</dbReference>
<dbReference type="Gene3D" id="3.40.50.300">
    <property type="entry name" value="P-loop containing nucleotide triphosphate hydrolases"/>
    <property type="match status" value="2"/>
</dbReference>
<organism evidence="2 3">
    <name type="scientific">candidate division Kazan bacterium RIFCSPLOWO2_01_FULL_48_13</name>
    <dbReference type="NCBI Taxonomy" id="1798539"/>
    <lineage>
        <taxon>Bacteria</taxon>
        <taxon>Bacteria division Kazan-3B-28</taxon>
    </lineage>
</organism>